<gene>
    <name evidence="1" type="ORF">GCM10022381_18230</name>
</gene>
<keyword evidence="2" id="KW-1185">Reference proteome</keyword>
<dbReference type="Proteomes" id="UP001501803">
    <property type="component" value="Unassembled WGS sequence"/>
</dbReference>
<organism evidence="1 2">
    <name type="scientific">Leifsonia kafniensis</name>
    <dbReference type="NCBI Taxonomy" id="475957"/>
    <lineage>
        <taxon>Bacteria</taxon>
        <taxon>Bacillati</taxon>
        <taxon>Actinomycetota</taxon>
        <taxon>Actinomycetes</taxon>
        <taxon>Micrococcales</taxon>
        <taxon>Microbacteriaceae</taxon>
        <taxon>Leifsonia</taxon>
    </lineage>
</organism>
<name>A0ABP7KI08_9MICO</name>
<sequence>MRARATQRELGHNGDRRRDLAEAVLDHELERLLIAELRMRGHKPGDRLIVGAWSANLEPDPMGGVKPPQRFVTGHGAIRSRPTVGDLRIIVSGKFADYPCTVECHELAAEFVRLNE</sequence>
<protein>
    <submittedName>
        <fullName evidence="1">Uncharacterized protein</fullName>
    </submittedName>
</protein>
<proteinExistence type="predicted"/>
<dbReference type="EMBL" id="BAABCN010000003">
    <property type="protein sequence ID" value="GAA3875901.1"/>
    <property type="molecule type" value="Genomic_DNA"/>
</dbReference>
<reference evidence="2" key="1">
    <citation type="journal article" date="2019" name="Int. J. Syst. Evol. Microbiol.">
        <title>The Global Catalogue of Microorganisms (GCM) 10K type strain sequencing project: providing services to taxonomists for standard genome sequencing and annotation.</title>
        <authorList>
            <consortium name="The Broad Institute Genomics Platform"/>
            <consortium name="The Broad Institute Genome Sequencing Center for Infectious Disease"/>
            <person name="Wu L."/>
            <person name="Ma J."/>
        </authorList>
    </citation>
    <scope>NUCLEOTIDE SEQUENCE [LARGE SCALE GENOMIC DNA]</scope>
    <source>
        <strain evidence="2">JCM 17021</strain>
    </source>
</reference>
<accession>A0ABP7KI08</accession>
<evidence type="ECO:0000313" key="1">
    <source>
        <dbReference type="EMBL" id="GAA3875901.1"/>
    </source>
</evidence>
<comment type="caution">
    <text evidence="1">The sequence shown here is derived from an EMBL/GenBank/DDBJ whole genome shotgun (WGS) entry which is preliminary data.</text>
</comment>
<evidence type="ECO:0000313" key="2">
    <source>
        <dbReference type="Proteomes" id="UP001501803"/>
    </source>
</evidence>